<dbReference type="AlphaFoldDB" id="A0A9W9YY52"/>
<keyword evidence="2" id="KW-1185">Reference proteome</keyword>
<sequence length="101" mass="11758">MAVISSKVLNEEEFKKEDLERRGKGYKDYLRRCLAADSIEMEHEEGRGKSDNKARRELCLFCKGLHSLETCNQFLKKTIRKETIHTCKRSLSWMSKMGSPS</sequence>
<accession>A0A9W9YY52</accession>
<dbReference type="Proteomes" id="UP001163046">
    <property type="component" value="Unassembled WGS sequence"/>
</dbReference>
<name>A0A9W9YY52_9CNID</name>
<protein>
    <submittedName>
        <fullName evidence="1">Uncharacterized protein</fullName>
    </submittedName>
</protein>
<evidence type="ECO:0000313" key="1">
    <source>
        <dbReference type="EMBL" id="KAJ7371626.1"/>
    </source>
</evidence>
<reference evidence="1" key="1">
    <citation type="submission" date="2023-01" db="EMBL/GenBank/DDBJ databases">
        <title>Genome assembly of the deep-sea coral Lophelia pertusa.</title>
        <authorList>
            <person name="Herrera S."/>
            <person name="Cordes E."/>
        </authorList>
    </citation>
    <scope>NUCLEOTIDE SEQUENCE</scope>
    <source>
        <strain evidence="1">USNM1676648</strain>
        <tissue evidence="1">Polyp</tissue>
    </source>
</reference>
<evidence type="ECO:0000313" key="2">
    <source>
        <dbReference type="Proteomes" id="UP001163046"/>
    </source>
</evidence>
<proteinExistence type="predicted"/>
<organism evidence="1 2">
    <name type="scientific">Desmophyllum pertusum</name>
    <dbReference type="NCBI Taxonomy" id="174260"/>
    <lineage>
        <taxon>Eukaryota</taxon>
        <taxon>Metazoa</taxon>
        <taxon>Cnidaria</taxon>
        <taxon>Anthozoa</taxon>
        <taxon>Hexacorallia</taxon>
        <taxon>Scleractinia</taxon>
        <taxon>Caryophylliina</taxon>
        <taxon>Caryophylliidae</taxon>
        <taxon>Desmophyllum</taxon>
    </lineage>
</organism>
<comment type="caution">
    <text evidence="1">The sequence shown here is derived from an EMBL/GenBank/DDBJ whole genome shotgun (WGS) entry which is preliminary data.</text>
</comment>
<dbReference type="EMBL" id="MU826844">
    <property type="protein sequence ID" value="KAJ7371626.1"/>
    <property type="molecule type" value="Genomic_DNA"/>
</dbReference>
<gene>
    <name evidence="1" type="ORF">OS493_024303</name>
</gene>